<organism evidence="2 3">
    <name type="scientific">Ruoffia tabacinasalis</name>
    <dbReference type="NCBI Taxonomy" id="87458"/>
    <lineage>
        <taxon>Bacteria</taxon>
        <taxon>Bacillati</taxon>
        <taxon>Bacillota</taxon>
        <taxon>Bacilli</taxon>
        <taxon>Lactobacillales</taxon>
        <taxon>Aerococcaceae</taxon>
        <taxon>Ruoffia</taxon>
    </lineage>
</organism>
<evidence type="ECO:0000313" key="2">
    <source>
        <dbReference type="EMBL" id="TLQ49459.1"/>
    </source>
</evidence>
<dbReference type="Proteomes" id="UP000306420">
    <property type="component" value="Unassembled WGS sequence"/>
</dbReference>
<name>A0A5R9EJ87_9LACT</name>
<proteinExistence type="predicted"/>
<gene>
    <name evidence="2" type="ORF">FEZ33_00280</name>
</gene>
<dbReference type="Pfam" id="PF00239">
    <property type="entry name" value="Resolvase"/>
    <property type="match status" value="1"/>
</dbReference>
<evidence type="ECO:0000313" key="3">
    <source>
        <dbReference type="Proteomes" id="UP000306420"/>
    </source>
</evidence>
<dbReference type="OrthoDB" id="5319803at2"/>
<evidence type="ECO:0000259" key="1">
    <source>
        <dbReference type="Pfam" id="PF00239"/>
    </source>
</evidence>
<dbReference type="GO" id="GO:0003677">
    <property type="term" value="F:DNA binding"/>
    <property type="evidence" value="ECO:0007669"/>
    <property type="project" value="InterPro"/>
</dbReference>
<dbReference type="GO" id="GO:0000150">
    <property type="term" value="F:DNA strand exchange activity"/>
    <property type="evidence" value="ECO:0007669"/>
    <property type="project" value="InterPro"/>
</dbReference>
<accession>A0A5R9EJ87</accession>
<dbReference type="Gene3D" id="3.40.50.1390">
    <property type="entry name" value="Resolvase, N-terminal catalytic domain"/>
    <property type="match status" value="1"/>
</dbReference>
<dbReference type="InterPro" id="IPR006119">
    <property type="entry name" value="Resolv_N"/>
</dbReference>
<sequence length="109" mass="12990">MAELRSQVKLVEEYMQAHDYTFEIFSEVGGELNYQRKSLLNLLKMINQQEISKIVTLNKSRFMRNGFELFEYQCQLNKIDIELIDDSKETRIYSLLSRNPLNNNSYLEL</sequence>
<dbReference type="InterPro" id="IPR036162">
    <property type="entry name" value="Resolvase-like_N_sf"/>
</dbReference>
<comment type="caution">
    <text evidence="2">The sequence shown here is derived from an EMBL/GenBank/DDBJ whole genome shotgun (WGS) entry which is preliminary data.</text>
</comment>
<dbReference type="EMBL" id="VBSP01000001">
    <property type="protein sequence ID" value="TLQ49459.1"/>
    <property type="molecule type" value="Genomic_DNA"/>
</dbReference>
<dbReference type="SUPFAM" id="SSF53041">
    <property type="entry name" value="Resolvase-like"/>
    <property type="match status" value="1"/>
</dbReference>
<feature type="domain" description="Resolvase/invertase-type recombinase catalytic" evidence="1">
    <location>
        <begin position="4"/>
        <end position="86"/>
    </location>
</feature>
<protein>
    <recommendedName>
        <fullName evidence="1">Resolvase/invertase-type recombinase catalytic domain-containing protein</fullName>
    </recommendedName>
</protein>
<reference evidence="2 3" key="1">
    <citation type="submission" date="2019-05" db="EMBL/GenBank/DDBJ databases">
        <title>The metagenome of a microbial culture collection derived from dairy environment covers the genomic content of the human microbiome.</title>
        <authorList>
            <person name="Roder T."/>
            <person name="Wuthrich D."/>
            <person name="Sattari Z."/>
            <person name="Von Ah U."/>
            <person name="Bar C."/>
            <person name="Ronchi F."/>
            <person name="Macpherson A.J."/>
            <person name="Ganal-Vonarburg S.C."/>
            <person name="Bruggmann R."/>
            <person name="Vergeres G."/>
        </authorList>
    </citation>
    <scope>NUCLEOTIDE SEQUENCE [LARGE SCALE GENOMIC DNA]</scope>
    <source>
        <strain evidence="2 3">FAM 24227</strain>
    </source>
</reference>
<dbReference type="AlphaFoldDB" id="A0A5R9EJ87"/>